<organism evidence="10 11">
    <name type="scientific">Hyphobacterium marinum</name>
    <dbReference type="NCBI Taxonomy" id="3116574"/>
    <lineage>
        <taxon>Bacteria</taxon>
        <taxon>Pseudomonadati</taxon>
        <taxon>Pseudomonadota</taxon>
        <taxon>Alphaproteobacteria</taxon>
        <taxon>Maricaulales</taxon>
        <taxon>Maricaulaceae</taxon>
        <taxon>Hyphobacterium</taxon>
    </lineage>
</organism>
<evidence type="ECO:0000256" key="7">
    <source>
        <dbReference type="SAM" id="MobiDB-lite"/>
    </source>
</evidence>
<keyword evidence="4" id="KW-0249">Electron transport</keyword>
<keyword evidence="2 6" id="KW-0349">Heme</keyword>
<dbReference type="PROSITE" id="PS51007">
    <property type="entry name" value="CYTC"/>
    <property type="match status" value="1"/>
</dbReference>
<gene>
    <name evidence="10" type="ORF">V0U35_03840</name>
</gene>
<protein>
    <submittedName>
        <fullName evidence="10">Cytochrome c family protein</fullName>
    </submittedName>
</protein>
<keyword evidence="5 6" id="KW-0408">Iron</keyword>
<keyword evidence="8" id="KW-0472">Membrane</keyword>
<evidence type="ECO:0000259" key="9">
    <source>
        <dbReference type="PROSITE" id="PS51007"/>
    </source>
</evidence>
<proteinExistence type="predicted"/>
<feature type="compositionally biased region" description="Acidic residues" evidence="7">
    <location>
        <begin position="183"/>
        <end position="205"/>
    </location>
</feature>
<evidence type="ECO:0000256" key="4">
    <source>
        <dbReference type="ARBA" id="ARBA00022982"/>
    </source>
</evidence>
<dbReference type="RefSeq" id="WP_330195334.1">
    <property type="nucleotide sequence ID" value="NZ_JAZDRO010000001.1"/>
</dbReference>
<dbReference type="Gene3D" id="1.10.760.10">
    <property type="entry name" value="Cytochrome c-like domain"/>
    <property type="match status" value="1"/>
</dbReference>
<dbReference type="PANTHER" id="PTHR11961">
    <property type="entry name" value="CYTOCHROME C"/>
    <property type="match status" value="1"/>
</dbReference>
<dbReference type="InterPro" id="IPR036909">
    <property type="entry name" value="Cyt_c-like_dom_sf"/>
</dbReference>
<evidence type="ECO:0000256" key="5">
    <source>
        <dbReference type="ARBA" id="ARBA00023004"/>
    </source>
</evidence>
<accession>A0ABU7LX04</accession>
<evidence type="ECO:0000256" key="6">
    <source>
        <dbReference type="PROSITE-ProRule" id="PRU00433"/>
    </source>
</evidence>
<comment type="caution">
    <text evidence="10">The sequence shown here is derived from an EMBL/GenBank/DDBJ whole genome shotgun (WGS) entry which is preliminary data.</text>
</comment>
<reference evidence="10 11" key="1">
    <citation type="submission" date="2024-01" db="EMBL/GenBank/DDBJ databases">
        <title>Hyphobacterium bacterium isolated from marine sediment.</title>
        <authorList>
            <person name="Zhao S."/>
        </authorList>
    </citation>
    <scope>NUCLEOTIDE SEQUENCE [LARGE SCALE GENOMIC DNA]</scope>
    <source>
        <strain evidence="10 11">Y60-23</strain>
    </source>
</reference>
<keyword evidence="1" id="KW-0813">Transport</keyword>
<dbReference type="SUPFAM" id="SSF46626">
    <property type="entry name" value="Cytochrome c"/>
    <property type="match status" value="1"/>
</dbReference>
<dbReference type="Pfam" id="PF00034">
    <property type="entry name" value="Cytochrom_C"/>
    <property type="match status" value="1"/>
</dbReference>
<name>A0ABU7LX04_9PROT</name>
<evidence type="ECO:0000256" key="2">
    <source>
        <dbReference type="ARBA" id="ARBA00022617"/>
    </source>
</evidence>
<feature type="compositionally biased region" description="Low complexity" evidence="7">
    <location>
        <begin position="233"/>
        <end position="251"/>
    </location>
</feature>
<evidence type="ECO:0000313" key="11">
    <source>
        <dbReference type="Proteomes" id="UP001310692"/>
    </source>
</evidence>
<evidence type="ECO:0000313" key="10">
    <source>
        <dbReference type="EMBL" id="MEE2565802.1"/>
    </source>
</evidence>
<evidence type="ECO:0000256" key="1">
    <source>
        <dbReference type="ARBA" id="ARBA00022448"/>
    </source>
</evidence>
<dbReference type="InterPro" id="IPR002327">
    <property type="entry name" value="Cyt_c_1A/1B"/>
</dbReference>
<dbReference type="InterPro" id="IPR009056">
    <property type="entry name" value="Cyt_c-like_dom"/>
</dbReference>
<sequence>MGELFWNKVAGAVIGLVLAVLLIGWVTEILFHTETDTESFSYPVDLAAIQGGENGGDIVEEVYDLGLLLASADASAGERVARRCTSCHTFEAGGGTMQGPNLHGIVGRMAAAVAGFNYSSAMADYGQAWTYENLDHFIANPRAEVPGTAMSFAGIRNDEDRANLLAYLAQITPGAPAFPEPLPAEEDAVTEEGDATEDTGMDDATGEATATDDAVLDAGDTPVIENSEDEPTAVDPTETETTAAPEGDGEE</sequence>
<evidence type="ECO:0000256" key="3">
    <source>
        <dbReference type="ARBA" id="ARBA00022723"/>
    </source>
</evidence>
<evidence type="ECO:0000256" key="8">
    <source>
        <dbReference type="SAM" id="Phobius"/>
    </source>
</evidence>
<dbReference type="Proteomes" id="UP001310692">
    <property type="component" value="Unassembled WGS sequence"/>
</dbReference>
<keyword evidence="8" id="KW-0812">Transmembrane</keyword>
<feature type="transmembrane region" description="Helical" evidence="8">
    <location>
        <begin position="12"/>
        <end position="31"/>
    </location>
</feature>
<dbReference type="EMBL" id="JAZDRO010000001">
    <property type="protein sequence ID" value="MEE2565802.1"/>
    <property type="molecule type" value="Genomic_DNA"/>
</dbReference>
<keyword evidence="8" id="KW-1133">Transmembrane helix</keyword>
<keyword evidence="3 6" id="KW-0479">Metal-binding</keyword>
<dbReference type="PRINTS" id="PR00604">
    <property type="entry name" value="CYTCHRMECIAB"/>
</dbReference>
<feature type="domain" description="Cytochrome c" evidence="9">
    <location>
        <begin position="72"/>
        <end position="172"/>
    </location>
</feature>
<feature type="region of interest" description="Disordered" evidence="7">
    <location>
        <begin position="176"/>
        <end position="251"/>
    </location>
</feature>
<keyword evidence="11" id="KW-1185">Reference proteome</keyword>